<name>A0A7G6YGM3_9MICO</name>
<accession>A0A7G6YGM3</accession>
<dbReference type="SUPFAM" id="SSF56281">
    <property type="entry name" value="Metallo-hydrolase/oxidoreductase"/>
    <property type="match status" value="1"/>
</dbReference>
<dbReference type="AlphaFoldDB" id="A0A7G6YGM3"/>
<gene>
    <name evidence="2" type="ORF">F1C12_09550</name>
</gene>
<dbReference type="EMBL" id="CP043641">
    <property type="protein sequence ID" value="QNE37638.1"/>
    <property type="molecule type" value="Genomic_DNA"/>
</dbReference>
<organism evidence="2 3">
    <name type="scientific">Leifsonia shinshuensis</name>
    <dbReference type="NCBI Taxonomy" id="150026"/>
    <lineage>
        <taxon>Bacteria</taxon>
        <taxon>Bacillati</taxon>
        <taxon>Actinomycetota</taxon>
        <taxon>Actinomycetes</taxon>
        <taxon>Micrococcales</taxon>
        <taxon>Microbacteriaceae</taxon>
        <taxon>Leifsonia</taxon>
    </lineage>
</organism>
<dbReference type="KEGG" id="lse:F1C12_09550"/>
<dbReference type="Gene3D" id="3.60.15.10">
    <property type="entry name" value="Ribonuclease Z/Hydroxyacylglutathione hydrolase-like"/>
    <property type="match status" value="1"/>
</dbReference>
<dbReference type="InterPro" id="IPR050855">
    <property type="entry name" value="NDM-1-like"/>
</dbReference>
<dbReference type="SMART" id="SM00849">
    <property type="entry name" value="Lactamase_B"/>
    <property type="match status" value="1"/>
</dbReference>
<evidence type="ECO:0000313" key="2">
    <source>
        <dbReference type="EMBL" id="QNE37638.1"/>
    </source>
</evidence>
<evidence type="ECO:0000259" key="1">
    <source>
        <dbReference type="SMART" id="SM00849"/>
    </source>
</evidence>
<keyword evidence="2" id="KW-0378">Hydrolase</keyword>
<dbReference type="Proteomes" id="UP000515511">
    <property type="component" value="Chromosome"/>
</dbReference>
<dbReference type="PANTHER" id="PTHR42951:SF4">
    <property type="entry name" value="ACYL-COENZYME A THIOESTERASE MBLAC2"/>
    <property type="match status" value="1"/>
</dbReference>
<dbReference type="InterPro" id="IPR001279">
    <property type="entry name" value="Metallo-B-lactamas"/>
</dbReference>
<dbReference type="PANTHER" id="PTHR42951">
    <property type="entry name" value="METALLO-BETA-LACTAMASE DOMAIN-CONTAINING"/>
    <property type="match status" value="1"/>
</dbReference>
<feature type="domain" description="Metallo-beta-lactamase" evidence="1">
    <location>
        <begin position="14"/>
        <end position="210"/>
    </location>
</feature>
<reference evidence="3" key="1">
    <citation type="submission" date="2019-09" db="EMBL/GenBank/DDBJ databases">
        <title>Antimicrobial potential of Antarctic Bacteria.</title>
        <authorList>
            <person name="Benaud N."/>
            <person name="Edwards R.J."/>
            <person name="Ferrari B.C."/>
        </authorList>
    </citation>
    <scope>NUCLEOTIDE SEQUENCE [LARGE SCALE GENOMIC DNA]</scope>
    <source>
        <strain evidence="3">INR9</strain>
    </source>
</reference>
<dbReference type="Pfam" id="PF00753">
    <property type="entry name" value="Lactamase_B"/>
    <property type="match status" value="1"/>
</dbReference>
<sequence>MTLIEEPHVHEFVRANIWHVKGTARDLVVDAGMGIASLRERVPEIFDNDPILVVTHAHLDHAGSAYEFTDRRAYGEHSLSVAPKASLYGAELAQLLGFHDFELPHLLIDALPEPGYQPALYRVSSAPVTTALNDGDVIDLGNRQFRALHLPGHTGGCIGLFDEESGELFSGDVLYDDVLLDDLPESDVTQYIASLRRLAALPVTTVYPGHRDIFDGIRLRELVDEYVASRTAPQGVGAH</sequence>
<evidence type="ECO:0000313" key="3">
    <source>
        <dbReference type="Proteomes" id="UP000515511"/>
    </source>
</evidence>
<protein>
    <submittedName>
        <fullName evidence="2">MBL fold metallo-hydrolase</fullName>
    </submittedName>
</protein>
<proteinExistence type="predicted"/>
<dbReference type="GO" id="GO:0016787">
    <property type="term" value="F:hydrolase activity"/>
    <property type="evidence" value="ECO:0007669"/>
    <property type="project" value="UniProtKB-KW"/>
</dbReference>
<dbReference type="InterPro" id="IPR036866">
    <property type="entry name" value="RibonucZ/Hydroxyglut_hydro"/>
</dbReference>